<keyword evidence="3" id="KW-1185">Reference proteome</keyword>
<comment type="caution">
    <text evidence="2">The sequence shown here is derived from an EMBL/GenBank/DDBJ whole genome shotgun (WGS) entry which is preliminary data.</text>
</comment>
<keyword evidence="1" id="KW-0812">Transmembrane</keyword>
<organism evidence="2 3">
    <name type="scientific">Streptococcus hillyeri</name>
    <dbReference type="NCBI Taxonomy" id="2282420"/>
    <lineage>
        <taxon>Bacteria</taxon>
        <taxon>Bacillati</taxon>
        <taxon>Bacillota</taxon>
        <taxon>Bacilli</taxon>
        <taxon>Lactobacillales</taxon>
        <taxon>Streptococcaceae</taxon>
        <taxon>Streptococcus</taxon>
    </lineage>
</organism>
<sequence length="183" mass="20728">MDKKKRRLGYTSIGLITGIALLGRGLIRYNHYQQKQEAQQELVSQSKVVSEAMSEENSQREEEKQELFGKMFKLANAEKFEKKYETFKTAEDDSYGLGRLNGQYYLVDLSSEKESLLENTDIAYVLPITETSDNSQLTAIFAHQNGEWHLLDKQGNSLLSFGDAPITETSSFTVTNNVIDLAQ</sequence>
<dbReference type="OrthoDB" id="2218938at2"/>
<dbReference type="Proteomes" id="UP000279194">
    <property type="component" value="Unassembled WGS sequence"/>
</dbReference>
<reference evidence="2 3" key="1">
    <citation type="submission" date="2018-10" db="EMBL/GenBank/DDBJ databases">
        <title>Streptococcus hillyeri sp. nov., isolated from equine tracheal sample.</title>
        <authorList>
            <person name="Macfadyen A.C."/>
            <person name="Waller A."/>
            <person name="Paterson G.K."/>
        </authorList>
    </citation>
    <scope>NUCLEOTIDE SEQUENCE [LARGE SCALE GENOMIC DNA]</scope>
    <source>
        <strain evidence="2 3">28462</strain>
    </source>
</reference>
<protein>
    <submittedName>
        <fullName evidence="2">Uncharacterized protein</fullName>
    </submittedName>
</protein>
<dbReference type="AlphaFoldDB" id="A0A3L9DYL6"/>
<dbReference type="EMBL" id="RCVM01000004">
    <property type="protein sequence ID" value="RLY04202.1"/>
    <property type="molecule type" value="Genomic_DNA"/>
</dbReference>
<name>A0A3L9DYL6_9STRE</name>
<dbReference type="RefSeq" id="WP_121834959.1">
    <property type="nucleotide sequence ID" value="NZ_CP163513.1"/>
</dbReference>
<evidence type="ECO:0000313" key="2">
    <source>
        <dbReference type="EMBL" id="RLY04202.1"/>
    </source>
</evidence>
<gene>
    <name evidence="2" type="ORF">EAF07_03790</name>
</gene>
<evidence type="ECO:0000313" key="3">
    <source>
        <dbReference type="Proteomes" id="UP000279194"/>
    </source>
</evidence>
<accession>A0A3L9DYL6</accession>
<keyword evidence="1" id="KW-1133">Transmembrane helix</keyword>
<keyword evidence="1" id="KW-0472">Membrane</keyword>
<evidence type="ECO:0000256" key="1">
    <source>
        <dbReference type="SAM" id="Phobius"/>
    </source>
</evidence>
<proteinExistence type="predicted"/>
<feature type="transmembrane region" description="Helical" evidence="1">
    <location>
        <begin position="7"/>
        <end position="27"/>
    </location>
</feature>